<protein>
    <submittedName>
        <fullName evidence="4">Putative FAD/NAD(P)-binding domain-containing protein</fullName>
    </submittedName>
</protein>
<dbReference type="Gene3D" id="3.50.50.60">
    <property type="entry name" value="FAD/NAD(P)-binding domain"/>
    <property type="match status" value="1"/>
</dbReference>
<dbReference type="AlphaFoldDB" id="A0A251V2Z7"/>
<gene>
    <name evidence="4" type="ORF">HannXRQ_Chr04g0122811</name>
</gene>
<evidence type="ECO:0000256" key="3">
    <source>
        <dbReference type="ARBA" id="ARBA00023002"/>
    </source>
</evidence>
<keyword evidence="3" id="KW-0560">Oxidoreductase</keyword>
<keyword evidence="2" id="KW-0274">FAD</keyword>
<accession>A0A251V2Z7</accession>
<organism evidence="4 5">
    <name type="scientific">Helianthus annuus</name>
    <name type="common">Common sunflower</name>
    <dbReference type="NCBI Taxonomy" id="4232"/>
    <lineage>
        <taxon>Eukaryota</taxon>
        <taxon>Viridiplantae</taxon>
        <taxon>Streptophyta</taxon>
        <taxon>Embryophyta</taxon>
        <taxon>Tracheophyta</taxon>
        <taxon>Spermatophyta</taxon>
        <taxon>Magnoliopsida</taxon>
        <taxon>eudicotyledons</taxon>
        <taxon>Gunneridae</taxon>
        <taxon>Pentapetalae</taxon>
        <taxon>asterids</taxon>
        <taxon>campanulids</taxon>
        <taxon>Asterales</taxon>
        <taxon>Asteraceae</taxon>
        <taxon>Asteroideae</taxon>
        <taxon>Heliantheae alliance</taxon>
        <taxon>Heliantheae</taxon>
        <taxon>Helianthus</taxon>
    </lineage>
</organism>
<keyword evidence="5" id="KW-1185">Reference proteome</keyword>
<dbReference type="Proteomes" id="UP000215914">
    <property type="component" value="Chromosome 4"/>
</dbReference>
<evidence type="ECO:0000256" key="2">
    <source>
        <dbReference type="ARBA" id="ARBA00022827"/>
    </source>
</evidence>
<name>A0A251V2Z7_HELAN</name>
<dbReference type="EMBL" id="CM007893">
    <property type="protein sequence ID" value="OTG29486.1"/>
    <property type="molecule type" value="Genomic_DNA"/>
</dbReference>
<dbReference type="GO" id="GO:0016491">
    <property type="term" value="F:oxidoreductase activity"/>
    <property type="evidence" value="ECO:0007669"/>
    <property type="project" value="UniProtKB-KW"/>
</dbReference>
<evidence type="ECO:0000256" key="1">
    <source>
        <dbReference type="ARBA" id="ARBA00022630"/>
    </source>
</evidence>
<evidence type="ECO:0000313" key="5">
    <source>
        <dbReference type="Proteomes" id="UP000215914"/>
    </source>
</evidence>
<evidence type="ECO:0000313" key="4">
    <source>
        <dbReference type="EMBL" id="OTG29486.1"/>
    </source>
</evidence>
<sequence>MASFVIFAYNNYTAIDSLLIFLYVDNVLHTYRYEFHILFLKTHGILTIEDKCVSPTYGNVFPPQLAPRLSFVGLFHMSKWITRALSGKVSLPSETEMLHNVEQVYREMEEKGIPKSYTHSLNFQVNLLISHIYNLLISQVNFKMSILWYHDYIQYSFLSYQMDYMDWLSDQLGITRPPQKLKDFYARFIERFLYDHEGFRETFKEDLLICDEM</sequence>
<reference evidence="5" key="1">
    <citation type="journal article" date="2017" name="Nature">
        <title>The sunflower genome provides insights into oil metabolism, flowering and Asterid evolution.</title>
        <authorList>
            <person name="Badouin H."/>
            <person name="Gouzy J."/>
            <person name="Grassa C.J."/>
            <person name="Murat F."/>
            <person name="Staton S.E."/>
            <person name="Cottret L."/>
            <person name="Lelandais-Briere C."/>
            <person name="Owens G.L."/>
            <person name="Carrere S."/>
            <person name="Mayjonade B."/>
            <person name="Legrand L."/>
            <person name="Gill N."/>
            <person name="Kane N.C."/>
            <person name="Bowers J.E."/>
            <person name="Hubner S."/>
            <person name="Bellec A."/>
            <person name="Berard A."/>
            <person name="Berges H."/>
            <person name="Blanchet N."/>
            <person name="Boniface M.C."/>
            <person name="Brunel D."/>
            <person name="Catrice O."/>
            <person name="Chaidir N."/>
            <person name="Claudel C."/>
            <person name="Donnadieu C."/>
            <person name="Faraut T."/>
            <person name="Fievet G."/>
            <person name="Helmstetter N."/>
            <person name="King M."/>
            <person name="Knapp S.J."/>
            <person name="Lai Z."/>
            <person name="Le Paslier M.C."/>
            <person name="Lippi Y."/>
            <person name="Lorenzon L."/>
            <person name="Mandel J.R."/>
            <person name="Marage G."/>
            <person name="Marchand G."/>
            <person name="Marquand E."/>
            <person name="Bret-Mestries E."/>
            <person name="Morien E."/>
            <person name="Nambeesan S."/>
            <person name="Nguyen T."/>
            <person name="Pegot-Espagnet P."/>
            <person name="Pouilly N."/>
            <person name="Raftis F."/>
            <person name="Sallet E."/>
            <person name="Schiex T."/>
            <person name="Thomas J."/>
            <person name="Vandecasteele C."/>
            <person name="Vares D."/>
            <person name="Vear F."/>
            <person name="Vautrin S."/>
            <person name="Crespi M."/>
            <person name="Mangin B."/>
            <person name="Burke J.M."/>
            <person name="Salse J."/>
            <person name="Munos S."/>
            <person name="Vincourt P."/>
            <person name="Rieseberg L.H."/>
            <person name="Langlade N.B."/>
        </authorList>
    </citation>
    <scope>NUCLEOTIDE SEQUENCE [LARGE SCALE GENOMIC DNA]</scope>
    <source>
        <strain evidence="5">cv. SF193</strain>
    </source>
</reference>
<dbReference type="InParanoid" id="A0A251V2Z7"/>
<proteinExistence type="predicted"/>
<dbReference type="InterPro" id="IPR050346">
    <property type="entry name" value="FMO-like"/>
</dbReference>
<keyword evidence="1" id="KW-0285">Flavoprotein</keyword>
<dbReference type="InterPro" id="IPR036188">
    <property type="entry name" value="FAD/NAD-bd_sf"/>
</dbReference>
<dbReference type="PANTHER" id="PTHR23023">
    <property type="entry name" value="DIMETHYLANILINE MONOOXYGENASE"/>
    <property type="match status" value="1"/>
</dbReference>